<keyword evidence="1" id="KW-0472">Membrane</keyword>
<dbReference type="OrthoDB" id="9806984at2"/>
<dbReference type="EMBL" id="JTAK01000005">
    <property type="protein sequence ID" value="KHO64120.1"/>
    <property type="molecule type" value="Genomic_DNA"/>
</dbReference>
<reference evidence="3 5" key="1">
    <citation type="submission" date="2014-11" db="EMBL/GenBank/DDBJ databases">
        <title>Genome sequence of Pseudomonas tuomuerensis JCM 14085.</title>
        <authorList>
            <person name="Shin S.-K."/>
            <person name="Yi H."/>
        </authorList>
    </citation>
    <scope>NUCLEOTIDE SEQUENCE [LARGE SCALE GENOMIC DNA]</scope>
    <source>
        <strain evidence="3 5">JCM 14085</strain>
    </source>
</reference>
<dbReference type="PANTHER" id="PTHR36698">
    <property type="entry name" value="BLL5892 PROTEIN"/>
    <property type="match status" value="1"/>
</dbReference>
<evidence type="ECO:0000256" key="1">
    <source>
        <dbReference type="SAM" id="Phobius"/>
    </source>
</evidence>
<accession>A0A0B3BNC4</accession>
<feature type="transmembrane region" description="Helical" evidence="1">
    <location>
        <begin position="6"/>
        <end position="29"/>
    </location>
</feature>
<dbReference type="RefSeq" id="WP_039560313.1">
    <property type="nucleotide sequence ID" value="NZ_FMUP01000003.1"/>
</dbReference>
<dbReference type="Pfam" id="PF02470">
    <property type="entry name" value="MlaD"/>
    <property type="match status" value="1"/>
</dbReference>
<reference evidence="4 6" key="2">
    <citation type="submission" date="2017-01" db="EMBL/GenBank/DDBJ databases">
        <authorList>
            <person name="Mah S.A."/>
            <person name="Swanson W.J."/>
            <person name="Moy G.W."/>
            <person name="Vacquier V.D."/>
        </authorList>
    </citation>
    <scope>NUCLEOTIDE SEQUENCE [LARGE SCALE GENOMIC DNA]</scope>
    <source>
        <strain evidence="4 6">ATCC 29606</strain>
    </source>
</reference>
<dbReference type="Proteomes" id="UP000186079">
    <property type="component" value="Unassembled WGS sequence"/>
</dbReference>
<evidence type="ECO:0000259" key="2">
    <source>
        <dbReference type="Pfam" id="PF02470"/>
    </source>
</evidence>
<dbReference type="STRING" id="706570.PT85_12745"/>
<accession>A0A0B2DAV4</accession>
<evidence type="ECO:0000313" key="5">
    <source>
        <dbReference type="Proteomes" id="UP000030980"/>
    </source>
</evidence>
<protein>
    <submittedName>
        <fullName evidence="3">ABC transporter permease</fullName>
    </submittedName>
    <submittedName>
        <fullName evidence="4">Phospholipid/cholesterol/gamma-HCH transport system substrate-binding protein</fullName>
    </submittedName>
</protein>
<feature type="domain" description="Mce/MlaD" evidence="2">
    <location>
        <begin position="40"/>
        <end position="115"/>
    </location>
</feature>
<gene>
    <name evidence="3" type="ORF">PT85_12745</name>
    <name evidence="4" type="ORF">SAMN05421672_10278</name>
</gene>
<evidence type="ECO:0000313" key="4">
    <source>
        <dbReference type="EMBL" id="SIQ01165.1"/>
    </source>
</evidence>
<dbReference type="PATRIC" id="fig|706570.3.peg.1202"/>
<sequence>METRAHHVLIGLFTVLLVIGGLLFALWLAKSQSDRSFGEYEVVFEETVTGLSKGSAVEYNGIRIGDVVALWLDPDDPRKVRARIRVAAGSPIKQDTRARLSITGVTGTAIIQLLGGTPESPPLRTRPDQPAVIVADPSPIAKLMSGGEDLITSITRLLDQANRMFSEANITRFGQIVVNIEQATGNLADQSGGLDQAMTRLNASLNHASGVLRSLDGLLDQEGRQILRQALATMNSLQRSSREVENLLVDNRDSLESGMQGLAGLGPMLQDLGESLDSLRTFSRRLEQNPAGYLLQRDTLEEFRP</sequence>
<evidence type="ECO:0000313" key="6">
    <source>
        <dbReference type="Proteomes" id="UP000186079"/>
    </source>
</evidence>
<dbReference type="PANTHER" id="PTHR36698:SF2">
    <property type="entry name" value="MCE_MLAD DOMAIN-CONTAINING PROTEIN"/>
    <property type="match status" value="1"/>
</dbReference>
<keyword evidence="5" id="KW-1185">Reference proteome</keyword>
<evidence type="ECO:0000313" key="3">
    <source>
        <dbReference type="EMBL" id="KHO64120.1"/>
    </source>
</evidence>
<keyword evidence="1" id="KW-1133">Transmembrane helix</keyword>
<dbReference type="InterPro" id="IPR003399">
    <property type="entry name" value="Mce/MlaD"/>
</dbReference>
<proteinExistence type="predicted"/>
<dbReference type="EMBL" id="FTMC01000002">
    <property type="protein sequence ID" value="SIQ01165.1"/>
    <property type="molecule type" value="Genomic_DNA"/>
</dbReference>
<keyword evidence="1" id="KW-0812">Transmembrane</keyword>
<organism evidence="3 5">
    <name type="scientific">Pseudomonas flexibilis</name>
    <dbReference type="NCBI Taxonomy" id="706570"/>
    <lineage>
        <taxon>Bacteria</taxon>
        <taxon>Pseudomonadati</taxon>
        <taxon>Pseudomonadota</taxon>
        <taxon>Gammaproteobacteria</taxon>
        <taxon>Pseudomonadales</taxon>
        <taxon>Pseudomonadaceae</taxon>
        <taxon>Pseudomonas</taxon>
    </lineage>
</organism>
<dbReference type="AlphaFoldDB" id="A0A0B2DAV4"/>
<dbReference type="Proteomes" id="UP000030980">
    <property type="component" value="Unassembled WGS sequence"/>
</dbReference>
<name>A0A0B2DAV4_9PSED</name>